<dbReference type="GO" id="GO:0005737">
    <property type="term" value="C:cytoplasm"/>
    <property type="evidence" value="ECO:0007669"/>
    <property type="project" value="TreeGrafter"/>
</dbReference>
<evidence type="ECO:0000313" key="2">
    <source>
        <dbReference type="EMBL" id="CEM42642.1"/>
    </source>
</evidence>
<feature type="compositionally biased region" description="Basic and acidic residues" evidence="1">
    <location>
        <begin position="420"/>
        <end position="438"/>
    </location>
</feature>
<evidence type="ECO:0000256" key="1">
    <source>
        <dbReference type="SAM" id="MobiDB-lite"/>
    </source>
</evidence>
<feature type="compositionally biased region" description="Gly residues" evidence="1">
    <location>
        <begin position="308"/>
        <end position="318"/>
    </location>
</feature>
<dbReference type="VEuPathDB" id="CryptoDB:Cvel_26927"/>
<dbReference type="EMBL" id="CDMZ01002501">
    <property type="protein sequence ID" value="CEM42642.1"/>
    <property type="molecule type" value="Genomic_DNA"/>
</dbReference>
<dbReference type="PANTHER" id="PTHR21439">
    <property type="entry name" value="OXIDORED-NITRO DOMAIN-CONTAINING PROTEIN"/>
    <property type="match status" value="1"/>
</dbReference>
<proteinExistence type="predicted"/>
<dbReference type="PANTHER" id="PTHR21439:SF0">
    <property type="entry name" value="PROTEIN OSCP1"/>
    <property type="match status" value="1"/>
</dbReference>
<name>A0A0G4HF21_9ALVE</name>
<feature type="region of interest" description="Disordered" evidence="1">
    <location>
        <begin position="349"/>
        <end position="445"/>
    </location>
</feature>
<feature type="compositionally biased region" description="Gly residues" evidence="1">
    <location>
        <begin position="407"/>
        <end position="419"/>
    </location>
</feature>
<gene>
    <name evidence="2" type="ORF">Cvel_26927</name>
</gene>
<dbReference type="Pfam" id="PF10188">
    <property type="entry name" value="Oscp1"/>
    <property type="match status" value="1"/>
</dbReference>
<evidence type="ECO:0008006" key="3">
    <source>
        <dbReference type="Google" id="ProtNLM"/>
    </source>
</evidence>
<dbReference type="GO" id="GO:0005886">
    <property type="term" value="C:plasma membrane"/>
    <property type="evidence" value="ECO:0007669"/>
    <property type="project" value="TreeGrafter"/>
</dbReference>
<dbReference type="InterPro" id="IPR019332">
    <property type="entry name" value="OSCP1"/>
</dbReference>
<reference evidence="2" key="1">
    <citation type="submission" date="2014-11" db="EMBL/GenBank/DDBJ databases">
        <authorList>
            <person name="Otto D Thomas"/>
            <person name="Naeem Raeece"/>
        </authorList>
    </citation>
    <scope>NUCLEOTIDE SEQUENCE</scope>
</reference>
<protein>
    <recommendedName>
        <fullName evidence="3">Organic solute carrier partner 1</fullName>
    </recommendedName>
</protein>
<feature type="region of interest" description="Disordered" evidence="1">
    <location>
        <begin position="256"/>
        <end position="279"/>
    </location>
</feature>
<sequence>MSGALYAMPIIVLNMGGEMLYVLQQRLEAQNVPMSKQESVLQEVIRTMHFNGFIQELFRPQPIYSMSSTRQIFDRLAHSSVMRLNEASMDKLFDLMTMGVKSQILRCNRPEEMLELTLNHLNWMRAFVGECAPSVQMMVDGTIRLVHERYASLTAGEFMLLRQSVCLFFQDRFAKVSLLLQSGQQRPDGTLVVSKEGPLPYGAERPGLIRYLQGGIVVRQQTVPTEGSSRWTPSVASSRISLVRYSKLGLNIYSKDAPQLPHGQSGRIPANQKPSAQSQAVSLTLGGVLSGSSSAIGCLPGADSEGDLPGGGSPTGGDEGGKKLGVDGGNALLASLSLTKSLKIVEAQKGGGAGGGVPSPSYPAGGNEGEHRGPPRNSPSASSLSRLLERDRAAAAGGEGISPPRGQGAGGGAVGAGGDGKGEKEKEKTAAKAPRDAVVDLLDSL</sequence>
<feature type="region of interest" description="Disordered" evidence="1">
    <location>
        <begin position="298"/>
        <end position="324"/>
    </location>
</feature>
<organism evidence="2">
    <name type="scientific">Chromera velia CCMP2878</name>
    <dbReference type="NCBI Taxonomy" id="1169474"/>
    <lineage>
        <taxon>Eukaryota</taxon>
        <taxon>Sar</taxon>
        <taxon>Alveolata</taxon>
        <taxon>Colpodellida</taxon>
        <taxon>Chromeraceae</taxon>
        <taxon>Chromera</taxon>
    </lineage>
</organism>
<accession>A0A0G4HF21</accession>
<dbReference type="AlphaFoldDB" id="A0A0G4HF21"/>